<evidence type="ECO:0000313" key="9">
    <source>
        <dbReference type="Proteomes" id="UP000317650"/>
    </source>
</evidence>
<evidence type="ECO:0000256" key="5">
    <source>
        <dbReference type="ARBA" id="ARBA00022989"/>
    </source>
</evidence>
<dbReference type="STRING" id="52838.A0A4V4H9K6"/>
<evidence type="ECO:0000256" key="4">
    <source>
        <dbReference type="ARBA" id="ARBA00022824"/>
    </source>
</evidence>
<proteinExistence type="inferred from homology"/>
<keyword evidence="3" id="KW-0812">Transmembrane</keyword>
<evidence type="ECO:0000256" key="7">
    <source>
        <dbReference type="SAM" id="MobiDB-lite"/>
    </source>
</evidence>
<organism evidence="8 9">
    <name type="scientific">Musa balbisiana</name>
    <name type="common">Banana</name>
    <dbReference type="NCBI Taxonomy" id="52838"/>
    <lineage>
        <taxon>Eukaryota</taxon>
        <taxon>Viridiplantae</taxon>
        <taxon>Streptophyta</taxon>
        <taxon>Embryophyta</taxon>
        <taxon>Tracheophyta</taxon>
        <taxon>Spermatophyta</taxon>
        <taxon>Magnoliopsida</taxon>
        <taxon>Liliopsida</taxon>
        <taxon>Zingiberales</taxon>
        <taxon>Musaceae</taxon>
        <taxon>Musa</taxon>
    </lineage>
</organism>
<dbReference type="PANTHER" id="PTHR10868">
    <property type="entry name" value="SIGMA 1-TYPE OPIOID RECEPTOR-RELATED"/>
    <property type="match status" value="1"/>
</dbReference>
<comment type="similarity">
    <text evidence="2">Belongs to the ERG2 family.</text>
</comment>
<dbReference type="EMBL" id="PYDT01000001">
    <property type="protein sequence ID" value="THU71975.1"/>
    <property type="molecule type" value="Genomic_DNA"/>
</dbReference>
<keyword evidence="5" id="KW-1133">Transmembrane helix</keyword>
<evidence type="ECO:0000256" key="1">
    <source>
        <dbReference type="ARBA" id="ARBA00004586"/>
    </source>
</evidence>
<evidence type="ECO:0000256" key="2">
    <source>
        <dbReference type="ARBA" id="ARBA00007141"/>
    </source>
</evidence>
<dbReference type="Proteomes" id="UP000317650">
    <property type="component" value="Chromosome 4"/>
</dbReference>
<evidence type="ECO:0000256" key="6">
    <source>
        <dbReference type="ARBA" id="ARBA00023136"/>
    </source>
</evidence>
<dbReference type="AlphaFoldDB" id="A0A4V4H9K6"/>
<comment type="caution">
    <text evidence="8">The sequence shown here is derived from an EMBL/GenBank/DDBJ whole genome shotgun (WGS) entry which is preliminary data.</text>
</comment>
<dbReference type="GO" id="GO:0005789">
    <property type="term" value="C:endoplasmic reticulum membrane"/>
    <property type="evidence" value="ECO:0007669"/>
    <property type="project" value="UniProtKB-SubCell"/>
</dbReference>
<dbReference type="InterPro" id="IPR006716">
    <property type="entry name" value="ERG2_sigma1_rcpt-like"/>
</dbReference>
<reference evidence="8 9" key="1">
    <citation type="journal article" date="2019" name="Nat. Plants">
        <title>Genome sequencing of Musa balbisiana reveals subgenome evolution and function divergence in polyploid bananas.</title>
        <authorList>
            <person name="Yao X."/>
        </authorList>
    </citation>
    <scope>NUCLEOTIDE SEQUENCE [LARGE SCALE GENOMIC DNA]</scope>
    <source>
        <strain evidence="9">cv. DH-PKW</strain>
        <tissue evidence="8">Leaves</tissue>
    </source>
</reference>
<evidence type="ECO:0000313" key="8">
    <source>
        <dbReference type="EMBL" id="THU71975.1"/>
    </source>
</evidence>
<keyword evidence="4" id="KW-0256">Endoplasmic reticulum</keyword>
<dbReference type="PANTHER" id="PTHR10868:SF1">
    <property type="entry name" value="SIGMA NON-OPIOID INTRACELLULAR RECEPTOR 1"/>
    <property type="match status" value="1"/>
</dbReference>
<gene>
    <name evidence="8" type="ORF">C4D60_Mb04t07220</name>
</gene>
<sequence>MKVLVTLTPETASSRIRPAVSAARDRSERRGSDISYFPGCRKDTNCHCDICLASIDATRDLIPSGGSIRTSVTKLSVSRPTPSPFVAGSPPTSPETGSTVTPPSTPVIESRTRSRPAAKAVAKKEESWGLCCRAVRILVGLFLLWAADMGLSAVIMKDFRSKLTPEVVSRAGEECRILGNDLKGILQLLQQRMGKLVGGRASNCSSVDSFWEMNPGGNFFFQWRCVVYKSIAEEVNVWGSPLRTAGLLSAGASPRSLTLLSGNIIEWSDGKLVSTTRTSYNSSWIYEKWRSSAVRLDANTWVLEYQRNPLLQRPRLIPIAWEVLRATIVKNTKKLWKQSFWRPEEQLTPPT</sequence>
<name>A0A4V4H9K6_MUSBA</name>
<keyword evidence="6" id="KW-0472">Membrane</keyword>
<evidence type="ECO:0000256" key="3">
    <source>
        <dbReference type="ARBA" id="ARBA00022692"/>
    </source>
</evidence>
<accession>A0A4V4H9K6</accession>
<comment type="subcellular location">
    <subcellularLocation>
        <location evidence="1">Endoplasmic reticulum membrane</location>
    </subcellularLocation>
</comment>
<protein>
    <submittedName>
        <fullName evidence="8">Uncharacterized protein</fullName>
    </submittedName>
</protein>
<feature type="region of interest" description="Disordered" evidence="7">
    <location>
        <begin position="73"/>
        <end position="113"/>
    </location>
</feature>
<keyword evidence="9" id="KW-1185">Reference proteome</keyword>
<dbReference type="Pfam" id="PF04622">
    <property type="entry name" value="ERG2_Sigma1R"/>
    <property type="match status" value="1"/>
</dbReference>
<feature type="compositionally biased region" description="Low complexity" evidence="7">
    <location>
        <begin position="88"/>
        <end position="109"/>
    </location>
</feature>